<name>A0A9W4T9K7_9GLOM</name>
<dbReference type="InterPro" id="IPR044822">
    <property type="entry name" value="Myb_DNA-bind_4"/>
</dbReference>
<accession>A0A9W4T9K7</accession>
<keyword evidence="3" id="KW-1185">Reference proteome</keyword>
<proteinExistence type="predicted"/>
<protein>
    <submittedName>
        <fullName evidence="2">9047_t:CDS:1</fullName>
    </submittedName>
</protein>
<comment type="caution">
    <text evidence="2">The sequence shown here is derived from an EMBL/GenBank/DDBJ whole genome shotgun (WGS) entry which is preliminary data.</text>
</comment>
<dbReference type="EMBL" id="CAMKVN010019191">
    <property type="protein sequence ID" value="CAI2198659.1"/>
    <property type="molecule type" value="Genomic_DNA"/>
</dbReference>
<evidence type="ECO:0000313" key="2">
    <source>
        <dbReference type="EMBL" id="CAI2198659.1"/>
    </source>
</evidence>
<gene>
    <name evidence="2" type="ORF">FWILDA_LOCUS18683</name>
</gene>
<dbReference type="AlphaFoldDB" id="A0A9W4T9K7"/>
<feature type="non-terminal residue" evidence="2">
    <location>
        <position position="1"/>
    </location>
</feature>
<organism evidence="2 3">
    <name type="scientific">Funneliformis geosporum</name>
    <dbReference type="NCBI Taxonomy" id="1117311"/>
    <lineage>
        <taxon>Eukaryota</taxon>
        <taxon>Fungi</taxon>
        <taxon>Fungi incertae sedis</taxon>
        <taxon>Mucoromycota</taxon>
        <taxon>Glomeromycotina</taxon>
        <taxon>Glomeromycetes</taxon>
        <taxon>Glomerales</taxon>
        <taxon>Glomeraceae</taxon>
        <taxon>Funneliformis</taxon>
    </lineage>
</organism>
<feature type="non-terminal residue" evidence="2">
    <location>
        <position position="64"/>
    </location>
</feature>
<sequence>TFEAIEDLINLHQEFNNEFENALNTEHAAIWQRIVDKINNDHPIQISGRQCQIKWNALVHGYEN</sequence>
<reference evidence="2" key="1">
    <citation type="submission" date="2022-08" db="EMBL/GenBank/DDBJ databases">
        <authorList>
            <person name="Kallberg Y."/>
            <person name="Tangrot J."/>
            <person name="Rosling A."/>
        </authorList>
    </citation>
    <scope>NUCLEOTIDE SEQUENCE</scope>
    <source>
        <strain evidence="2">Wild A</strain>
    </source>
</reference>
<evidence type="ECO:0000313" key="3">
    <source>
        <dbReference type="Proteomes" id="UP001153678"/>
    </source>
</evidence>
<dbReference type="Pfam" id="PF13837">
    <property type="entry name" value="Myb_DNA-bind_4"/>
    <property type="match status" value="1"/>
</dbReference>
<evidence type="ECO:0000259" key="1">
    <source>
        <dbReference type="Pfam" id="PF13837"/>
    </source>
</evidence>
<feature type="domain" description="Myb/SANT-like DNA-binding" evidence="1">
    <location>
        <begin position="3"/>
        <end position="63"/>
    </location>
</feature>
<dbReference type="Proteomes" id="UP001153678">
    <property type="component" value="Unassembled WGS sequence"/>
</dbReference>
<dbReference type="Gene3D" id="1.10.10.60">
    <property type="entry name" value="Homeodomain-like"/>
    <property type="match status" value="1"/>
</dbReference>
<dbReference type="OrthoDB" id="676304at2759"/>